<sequence length="678" mass="72791">MHQPRKGLLIKPGEVSIGQTFRDPGYIPIPLRKPSLPICLTLEQPALVKAKEAPGEDAHAYICPSAIVKWVGKPDLNIKEVHAQRATTTSAATAVALAVVAKDGLYMLLCLAVSPVRDKLVAEGLKLVLQRLGVIEEGEECSHLSCLRLAWRYTKMKAKTEAPKSLCYPVHTSKSNRTPQATGERLLSQLPLRMRAMSVHLRLRLLRYAWSEEDDGDRDGETMLDTTILVATGGGGKPRDIAEADVCWDIDKGRLDLSNKHASRGISVEVRSRRQGPSKNDLTLSPTSTPAETSQKPTRRNQVHQRVVAFERARHCSGRDMGGPTWALSSRPMFPGPSSGCSLLHGIQDCLVSSVGSGFFRSLRRLRGTCLLDSSKVSTWLERITFKQGLIRQCSVGKVIAIPVLVPVVEFHFGASPGIPGGVYVAGARGTAKRLAVSHLGGEDIGGAAAAAAVVVGVVGMVVRVLTEWLPHLAGEDTGADIVSHVANEDDVWASITVCPSDTESDKYSENPSHDNYPAANTSDTRSRFRRSSEPASTPKKSKVSNVGPQRQVSLHLADPTTATPAVKPSQNLIAVKPRRSKAQDIVANISRPRREAKASADKEQVGKKHRDSVSGPVAASTSAGSGTGSGAEVSRVISPPPNTNSVAAAKPDTVDFANPNDLDEWVVKLIIDMILVL</sequence>
<feature type="compositionally biased region" description="Low complexity" evidence="1">
    <location>
        <begin position="614"/>
        <end position="635"/>
    </location>
</feature>
<dbReference type="RefSeq" id="XP_060278090.1">
    <property type="nucleotide sequence ID" value="XM_060426333.1"/>
</dbReference>
<feature type="compositionally biased region" description="Basic and acidic residues" evidence="1">
    <location>
        <begin position="593"/>
        <end position="607"/>
    </location>
</feature>
<evidence type="ECO:0000313" key="2">
    <source>
        <dbReference type="EMBL" id="KAK1761877.1"/>
    </source>
</evidence>
<feature type="region of interest" description="Disordered" evidence="1">
    <location>
        <begin position="501"/>
        <end position="653"/>
    </location>
</feature>
<dbReference type="EMBL" id="MU839048">
    <property type="protein sequence ID" value="KAK1761877.1"/>
    <property type="molecule type" value="Genomic_DNA"/>
</dbReference>
<dbReference type="AlphaFoldDB" id="A0AAJ0FC85"/>
<gene>
    <name evidence="2" type="ORF">QBC33DRAFT_520050</name>
</gene>
<feature type="region of interest" description="Disordered" evidence="1">
    <location>
        <begin position="266"/>
        <end position="303"/>
    </location>
</feature>
<protein>
    <submittedName>
        <fullName evidence="2">Uncharacterized protein</fullName>
    </submittedName>
</protein>
<organism evidence="2 3">
    <name type="scientific">Phialemonium atrogriseum</name>
    <dbReference type="NCBI Taxonomy" id="1093897"/>
    <lineage>
        <taxon>Eukaryota</taxon>
        <taxon>Fungi</taxon>
        <taxon>Dikarya</taxon>
        <taxon>Ascomycota</taxon>
        <taxon>Pezizomycotina</taxon>
        <taxon>Sordariomycetes</taxon>
        <taxon>Sordariomycetidae</taxon>
        <taxon>Cephalothecales</taxon>
        <taxon>Cephalothecaceae</taxon>
        <taxon>Phialemonium</taxon>
    </lineage>
</organism>
<name>A0AAJ0FC85_9PEZI</name>
<comment type="caution">
    <text evidence="2">The sequence shown here is derived from an EMBL/GenBank/DDBJ whole genome shotgun (WGS) entry which is preliminary data.</text>
</comment>
<reference evidence="2" key="1">
    <citation type="submission" date="2023-06" db="EMBL/GenBank/DDBJ databases">
        <title>Genome-scale phylogeny and comparative genomics of the fungal order Sordariales.</title>
        <authorList>
            <consortium name="Lawrence Berkeley National Laboratory"/>
            <person name="Hensen N."/>
            <person name="Bonometti L."/>
            <person name="Westerberg I."/>
            <person name="Brannstrom I.O."/>
            <person name="Guillou S."/>
            <person name="Cros-Aarteil S."/>
            <person name="Calhoun S."/>
            <person name="Haridas S."/>
            <person name="Kuo A."/>
            <person name="Mondo S."/>
            <person name="Pangilinan J."/>
            <person name="Riley R."/>
            <person name="Labutti K."/>
            <person name="Andreopoulos B."/>
            <person name="Lipzen A."/>
            <person name="Chen C."/>
            <person name="Yanf M."/>
            <person name="Daum C."/>
            <person name="Ng V."/>
            <person name="Clum A."/>
            <person name="Steindorff A."/>
            <person name="Ohm R."/>
            <person name="Martin F."/>
            <person name="Silar P."/>
            <person name="Natvig D."/>
            <person name="Lalanne C."/>
            <person name="Gautier V."/>
            <person name="Ament-Velasquez S.L."/>
            <person name="Kruys A."/>
            <person name="Hutchinson M.I."/>
            <person name="Powell A.J."/>
            <person name="Barry K."/>
            <person name="Miller A.N."/>
            <person name="Grigoriev I.V."/>
            <person name="Debuchy R."/>
            <person name="Gladieux P."/>
            <person name="Thoren M.H."/>
            <person name="Johannesson H."/>
        </authorList>
    </citation>
    <scope>NUCLEOTIDE SEQUENCE</scope>
    <source>
        <strain evidence="2">8032-3</strain>
    </source>
</reference>
<feature type="compositionally biased region" description="Polar residues" evidence="1">
    <location>
        <begin position="561"/>
        <end position="573"/>
    </location>
</feature>
<evidence type="ECO:0000313" key="3">
    <source>
        <dbReference type="Proteomes" id="UP001244011"/>
    </source>
</evidence>
<proteinExistence type="predicted"/>
<dbReference type="Proteomes" id="UP001244011">
    <property type="component" value="Unassembled WGS sequence"/>
</dbReference>
<dbReference type="GeneID" id="85309520"/>
<feature type="compositionally biased region" description="Polar residues" evidence="1">
    <location>
        <begin position="544"/>
        <end position="553"/>
    </location>
</feature>
<accession>A0AAJ0FC85</accession>
<evidence type="ECO:0000256" key="1">
    <source>
        <dbReference type="SAM" id="MobiDB-lite"/>
    </source>
</evidence>
<keyword evidence="3" id="KW-1185">Reference proteome</keyword>
<feature type="compositionally biased region" description="Basic and acidic residues" evidence="1">
    <location>
        <begin position="504"/>
        <end position="513"/>
    </location>
</feature>
<feature type="compositionally biased region" description="Polar residues" evidence="1">
    <location>
        <begin position="275"/>
        <end position="296"/>
    </location>
</feature>